<dbReference type="Proteomes" id="UP000179243">
    <property type="component" value="Unassembled WGS sequence"/>
</dbReference>
<protein>
    <recommendedName>
        <fullName evidence="2">CMP/dCMP-type deaminase domain-containing protein</fullName>
    </recommendedName>
</protein>
<dbReference type="PROSITE" id="PS51747">
    <property type="entry name" value="CYT_DCMP_DEAMINASES_2"/>
    <property type="match status" value="1"/>
</dbReference>
<gene>
    <name evidence="3" type="ORF">A2519_04295</name>
</gene>
<dbReference type="PANTHER" id="PTHR11079:SF162">
    <property type="entry name" value="RIBOFLAVIN BIOSYNTHESIS PROTEIN PYRD, CHLOROPLASTIC"/>
    <property type="match status" value="1"/>
</dbReference>
<organism evidence="3 4">
    <name type="scientific">Candidatus Raymondbacteria bacterium RIFOXYD12_FULL_49_13</name>
    <dbReference type="NCBI Taxonomy" id="1817890"/>
    <lineage>
        <taxon>Bacteria</taxon>
        <taxon>Raymondiibacteriota</taxon>
    </lineage>
</organism>
<proteinExistence type="predicted"/>
<dbReference type="SUPFAM" id="SSF53927">
    <property type="entry name" value="Cytidine deaminase-like"/>
    <property type="match status" value="1"/>
</dbReference>
<feature type="signal peptide" evidence="1">
    <location>
        <begin position="1"/>
        <end position="21"/>
    </location>
</feature>
<dbReference type="Gene3D" id="3.40.140.10">
    <property type="entry name" value="Cytidine Deaminase, domain 2"/>
    <property type="match status" value="1"/>
</dbReference>
<name>A0A1F7FHB7_UNCRA</name>
<evidence type="ECO:0000313" key="4">
    <source>
        <dbReference type="Proteomes" id="UP000179243"/>
    </source>
</evidence>
<dbReference type="AlphaFoldDB" id="A0A1F7FHB7"/>
<accession>A0A1F7FHB7</accession>
<sequence>MNFPRAITLVLPAWAVSFLRAARCFPTDQDKMGLAIELSRLNVTYGTGGPFGAALFRGATGTLVAVGVNRVVAETCSAAHAEMMACMLAQKRLGAFRLPAKGNYVLASSAQPCAMCAGALPWTGVRRLLFGASKKDVELCAGFDEGPLHPRWKHEFKKRGISVTGGLMRMEARAVLARYRETHGTRY</sequence>
<feature type="chain" id="PRO_5009528712" description="CMP/dCMP-type deaminase domain-containing protein" evidence="1">
    <location>
        <begin position="22"/>
        <end position="187"/>
    </location>
</feature>
<evidence type="ECO:0000256" key="1">
    <source>
        <dbReference type="SAM" id="SignalP"/>
    </source>
</evidence>
<evidence type="ECO:0000313" key="3">
    <source>
        <dbReference type="EMBL" id="OGK05882.1"/>
    </source>
</evidence>
<reference evidence="3 4" key="1">
    <citation type="journal article" date="2016" name="Nat. Commun.">
        <title>Thousands of microbial genomes shed light on interconnected biogeochemical processes in an aquifer system.</title>
        <authorList>
            <person name="Anantharaman K."/>
            <person name="Brown C.T."/>
            <person name="Hug L.A."/>
            <person name="Sharon I."/>
            <person name="Castelle C.J."/>
            <person name="Probst A.J."/>
            <person name="Thomas B.C."/>
            <person name="Singh A."/>
            <person name="Wilkins M.J."/>
            <person name="Karaoz U."/>
            <person name="Brodie E.L."/>
            <person name="Williams K.H."/>
            <person name="Hubbard S.S."/>
            <person name="Banfield J.F."/>
        </authorList>
    </citation>
    <scope>NUCLEOTIDE SEQUENCE [LARGE SCALE GENOMIC DNA]</scope>
</reference>
<dbReference type="InterPro" id="IPR016193">
    <property type="entry name" value="Cytidine_deaminase-like"/>
</dbReference>
<dbReference type="PANTHER" id="PTHR11079">
    <property type="entry name" value="CYTOSINE DEAMINASE FAMILY MEMBER"/>
    <property type="match status" value="1"/>
</dbReference>
<dbReference type="CDD" id="cd01285">
    <property type="entry name" value="nucleoside_deaminase"/>
    <property type="match status" value="1"/>
</dbReference>
<keyword evidence="1" id="KW-0732">Signal</keyword>
<comment type="caution">
    <text evidence="3">The sequence shown here is derived from an EMBL/GenBank/DDBJ whole genome shotgun (WGS) entry which is preliminary data.</text>
</comment>
<dbReference type="GO" id="GO:0003824">
    <property type="term" value="F:catalytic activity"/>
    <property type="evidence" value="ECO:0007669"/>
    <property type="project" value="InterPro"/>
</dbReference>
<dbReference type="InterPro" id="IPR002125">
    <property type="entry name" value="CMP_dCMP_dom"/>
</dbReference>
<feature type="domain" description="CMP/dCMP-type deaminase" evidence="2">
    <location>
        <begin position="26"/>
        <end position="146"/>
    </location>
</feature>
<dbReference type="EMBL" id="MFYX01000046">
    <property type="protein sequence ID" value="OGK05882.1"/>
    <property type="molecule type" value="Genomic_DNA"/>
</dbReference>
<evidence type="ECO:0000259" key="2">
    <source>
        <dbReference type="PROSITE" id="PS51747"/>
    </source>
</evidence>
<dbReference type="Pfam" id="PF00383">
    <property type="entry name" value="dCMP_cyt_deam_1"/>
    <property type="match status" value="1"/>
</dbReference>